<reference evidence="20 21" key="1">
    <citation type="submission" date="2019-02" db="EMBL/GenBank/DDBJ databases">
        <title>Genome sequencing of the rare red list fungi Hericium alpestre (H. flagellum).</title>
        <authorList>
            <person name="Buettner E."/>
            <person name="Kellner H."/>
        </authorList>
    </citation>
    <scope>NUCLEOTIDE SEQUENCE [LARGE SCALE GENOMIC DNA]</scope>
    <source>
        <strain evidence="20 21">DSM 108284</strain>
    </source>
</reference>
<dbReference type="InterPro" id="IPR029052">
    <property type="entry name" value="Metallo-depent_PP-like"/>
</dbReference>
<feature type="transmembrane region" description="Helical" evidence="18">
    <location>
        <begin position="736"/>
        <end position="758"/>
    </location>
</feature>
<evidence type="ECO:0000256" key="4">
    <source>
        <dbReference type="ARBA" id="ARBA00009028"/>
    </source>
</evidence>
<dbReference type="Gene3D" id="3.30.110.110">
    <property type="entry name" value="Mre11, capping domain"/>
    <property type="match status" value="1"/>
</dbReference>
<evidence type="ECO:0000256" key="2">
    <source>
        <dbReference type="ARBA" id="ARBA00004123"/>
    </source>
</evidence>
<evidence type="ECO:0000256" key="12">
    <source>
        <dbReference type="ARBA" id="ARBA00023204"/>
    </source>
</evidence>
<dbReference type="Gene3D" id="3.60.21.10">
    <property type="match status" value="1"/>
</dbReference>
<feature type="compositionally biased region" description="Basic and acidic residues" evidence="17">
    <location>
        <begin position="543"/>
        <end position="564"/>
    </location>
</feature>
<keyword evidence="6 16" id="KW-0540">Nuclease</keyword>
<evidence type="ECO:0000256" key="6">
    <source>
        <dbReference type="ARBA" id="ARBA00022722"/>
    </source>
</evidence>
<keyword evidence="9 16" id="KW-0227">DNA damage</keyword>
<keyword evidence="11 16" id="KW-0269">Exonuclease</keyword>
<feature type="domain" description="Mre11 DNA-binding" evidence="19">
    <location>
        <begin position="324"/>
        <end position="505"/>
    </location>
</feature>
<dbReference type="SMART" id="SM01347">
    <property type="entry name" value="Mre11_DNA_bind"/>
    <property type="match status" value="1"/>
</dbReference>
<comment type="similarity">
    <text evidence="4 16">Belongs to the MRE11/RAD32 family.</text>
</comment>
<dbReference type="PANTHER" id="PTHR10139">
    <property type="entry name" value="DOUBLE-STRAND BREAK REPAIR PROTEIN MRE11"/>
    <property type="match status" value="1"/>
</dbReference>
<feature type="transmembrane region" description="Helical" evidence="18">
    <location>
        <begin position="991"/>
        <end position="1012"/>
    </location>
</feature>
<feature type="transmembrane region" description="Helical" evidence="18">
    <location>
        <begin position="957"/>
        <end position="979"/>
    </location>
</feature>
<keyword evidence="15 16" id="KW-0469">Meiosis</keyword>
<name>A0A4Z0AA10_9AGAM</name>
<feature type="compositionally biased region" description="Low complexity" evidence="17">
    <location>
        <begin position="617"/>
        <end position="631"/>
    </location>
</feature>
<keyword evidence="5" id="KW-0158">Chromosome</keyword>
<evidence type="ECO:0000256" key="7">
    <source>
        <dbReference type="ARBA" id="ARBA00022723"/>
    </source>
</evidence>
<dbReference type="AlphaFoldDB" id="A0A4Z0AA10"/>
<keyword evidence="13 16" id="KW-0464">Manganese</keyword>
<protein>
    <recommendedName>
        <fullName evidence="19">Mre11 DNA-binding domain-containing protein</fullName>
    </recommendedName>
</protein>
<keyword evidence="18" id="KW-1133">Transmembrane helix</keyword>
<dbReference type="Pfam" id="PF04152">
    <property type="entry name" value="Mre11_DNA_bind"/>
    <property type="match status" value="1"/>
</dbReference>
<evidence type="ECO:0000256" key="9">
    <source>
        <dbReference type="ARBA" id="ARBA00022763"/>
    </source>
</evidence>
<dbReference type="GO" id="GO:0031573">
    <property type="term" value="P:mitotic intra-S DNA damage checkpoint signaling"/>
    <property type="evidence" value="ECO:0007669"/>
    <property type="project" value="TreeGrafter"/>
</dbReference>
<evidence type="ECO:0000313" key="20">
    <source>
        <dbReference type="EMBL" id="TFY83084.1"/>
    </source>
</evidence>
<evidence type="ECO:0000256" key="1">
    <source>
        <dbReference type="ARBA" id="ARBA00001936"/>
    </source>
</evidence>
<dbReference type="Pfam" id="PF00149">
    <property type="entry name" value="Metallophos"/>
    <property type="match status" value="1"/>
</dbReference>
<dbReference type="InterPro" id="IPR038487">
    <property type="entry name" value="Mre11_capping_dom"/>
</dbReference>
<evidence type="ECO:0000256" key="10">
    <source>
        <dbReference type="ARBA" id="ARBA00022801"/>
    </source>
</evidence>
<dbReference type="EMBL" id="SFCI01000054">
    <property type="protein sequence ID" value="TFY83084.1"/>
    <property type="molecule type" value="Genomic_DNA"/>
</dbReference>
<dbReference type="NCBIfam" id="TIGR00583">
    <property type="entry name" value="mre11"/>
    <property type="match status" value="1"/>
</dbReference>
<evidence type="ECO:0000256" key="18">
    <source>
        <dbReference type="SAM" id="Phobius"/>
    </source>
</evidence>
<dbReference type="InterPro" id="IPR003701">
    <property type="entry name" value="Mre11"/>
</dbReference>
<dbReference type="GO" id="GO:0006303">
    <property type="term" value="P:double-strand break repair via nonhomologous end joining"/>
    <property type="evidence" value="ECO:0007669"/>
    <property type="project" value="TreeGrafter"/>
</dbReference>
<dbReference type="GO" id="GO:0097552">
    <property type="term" value="P:mitochondrial double-strand break repair via homologous recombination"/>
    <property type="evidence" value="ECO:0007669"/>
    <property type="project" value="TreeGrafter"/>
</dbReference>
<dbReference type="GO" id="GO:0030145">
    <property type="term" value="F:manganese ion binding"/>
    <property type="evidence" value="ECO:0007669"/>
    <property type="project" value="InterPro"/>
</dbReference>
<dbReference type="OrthoDB" id="30417at2759"/>
<feature type="compositionally biased region" description="Low complexity" evidence="17">
    <location>
        <begin position="658"/>
        <end position="681"/>
    </location>
</feature>
<dbReference type="InterPro" id="IPR004843">
    <property type="entry name" value="Calcineurin-like_PHP"/>
</dbReference>
<accession>A0A4Z0AA10</accession>
<keyword evidence="8 16" id="KW-0255">Endonuclease</keyword>
<evidence type="ECO:0000256" key="14">
    <source>
        <dbReference type="ARBA" id="ARBA00023242"/>
    </source>
</evidence>
<organism evidence="20 21">
    <name type="scientific">Hericium alpestre</name>
    <dbReference type="NCBI Taxonomy" id="135208"/>
    <lineage>
        <taxon>Eukaryota</taxon>
        <taxon>Fungi</taxon>
        <taxon>Dikarya</taxon>
        <taxon>Basidiomycota</taxon>
        <taxon>Agaricomycotina</taxon>
        <taxon>Agaricomycetes</taxon>
        <taxon>Russulales</taxon>
        <taxon>Hericiaceae</taxon>
        <taxon>Hericium</taxon>
    </lineage>
</organism>
<dbReference type="InterPro" id="IPR041796">
    <property type="entry name" value="Mre11_N"/>
</dbReference>
<comment type="caution">
    <text evidence="20">The sequence shown here is derived from an EMBL/GenBank/DDBJ whole genome shotgun (WGS) entry which is preliminary data.</text>
</comment>
<dbReference type="SUPFAM" id="SSF56300">
    <property type="entry name" value="Metallo-dependent phosphatases"/>
    <property type="match status" value="1"/>
</dbReference>
<dbReference type="GO" id="GO:0000724">
    <property type="term" value="P:double-strand break repair via homologous recombination"/>
    <property type="evidence" value="ECO:0007669"/>
    <property type="project" value="TreeGrafter"/>
</dbReference>
<keyword evidence="18" id="KW-0472">Membrane</keyword>
<dbReference type="InterPro" id="IPR007281">
    <property type="entry name" value="Mre11_DNA-bd"/>
</dbReference>
<feature type="transmembrane region" description="Helical" evidence="18">
    <location>
        <begin position="770"/>
        <end position="790"/>
    </location>
</feature>
<evidence type="ECO:0000256" key="8">
    <source>
        <dbReference type="ARBA" id="ARBA00022759"/>
    </source>
</evidence>
<feature type="transmembrane region" description="Helical" evidence="18">
    <location>
        <begin position="802"/>
        <end position="821"/>
    </location>
</feature>
<keyword evidence="7" id="KW-0479">Metal-binding</keyword>
<feature type="compositionally biased region" description="Polar residues" evidence="17">
    <location>
        <begin position="682"/>
        <end position="694"/>
    </location>
</feature>
<evidence type="ECO:0000256" key="3">
    <source>
        <dbReference type="ARBA" id="ARBA00004286"/>
    </source>
</evidence>
<feature type="region of interest" description="Disordered" evidence="17">
    <location>
        <begin position="532"/>
        <end position="701"/>
    </location>
</feature>
<dbReference type="STRING" id="135208.A0A4Z0AA10"/>
<comment type="cofactor">
    <cofactor evidence="1">
        <name>Mn(2+)</name>
        <dbReference type="ChEBI" id="CHEBI:29035"/>
    </cofactor>
</comment>
<dbReference type="Proteomes" id="UP000298061">
    <property type="component" value="Unassembled WGS sequence"/>
</dbReference>
<evidence type="ECO:0000256" key="15">
    <source>
        <dbReference type="ARBA" id="ARBA00023254"/>
    </source>
</evidence>
<dbReference type="GO" id="GO:0042138">
    <property type="term" value="P:meiotic DNA double-strand break formation"/>
    <property type="evidence" value="ECO:0007669"/>
    <property type="project" value="TreeGrafter"/>
</dbReference>
<keyword evidence="12 16" id="KW-0234">DNA repair</keyword>
<dbReference type="GO" id="GO:0000723">
    <property type="term" value="P:telomere maintenance"/>
    <property type="evidence" value="ECO:0007669"/>
    <property type="project" value="TreeGrafter"/>
</dbReference>
<dbReference type="GO" id="GO:0035861">
    <property type="term" value="C:site of double-strand break"/>
    <property type="evidence" value="ECO:0007669"/>
    <property type="project" value="TreeGrafter"/>
</dbReference>
<evidence type="ECO:0000256" key="16">
    <source>
        <dbReference type="RuleBase" id="RU003447"/>
    </source>
</evidence>
<evidence type="ECO:0000256" key="5">
    <source>
        <dbReference type="ARBA" id="ARBA00022454"/>
    </source>
</evidence>
<evidence type="ECO:0000313" key="21">
    <source>
        <dbReference type="Proteomes" id="UP000298061"/>
    </source>
</evidence>
<comment type="subcellular location">
    <subcellularLocation>
        <location evidence="3">Chromosome</location>
    </subcellularLocation>
    <subcellularLocation>
        <location evidence="2">Nucleus</location>
    </subcellularLocation>
</comment>
<dbReference type="PANTHER" id="PTHR10139:SF1">
    <property type="entry name" value="DOUBLE-STRAND BREAK REPAIR PROTEIN MRE11"/>
    <property type="match status" value="1"/>
</dbReference>
<sequence>MNDIDSRTLPPFGSITDSNEEDTIKIMLATDNHIGYLERDPIRGQDSINSFKEILQLAVKHDVDFILLAGDLFHENRPSRDCLYQVMALLREYTLGDKPVQIELLSNPDEGKAASYSFPAINYEDENLNVAIPVFSIHGNHDDPQGAGPEGALCALDMLSVSGLVNYIGKLDLPLSNATSGNADAPTDGITVKPVLLRKGKTHLGLYGIGNVKDARMHYELRSNRVRMYMPKDKENWFNLLLLHQNRVKHGPQESVPEGMFDDSVDLVIWGHEHDCRIIPEPVAGKSYHISQPGSSVATSLAMGEPRQRFFRHVALVEIQGKEFKMTPIPLRTVRPFVMDEIILSEVADEEGFDVTDQMEVTKYLKERVNELIEKAHSEWDQRNAEARAAGDEELPPSILPLVRLKVDTTGVASMSNPIRFGQEFTGRLANPRDVLVFHRAKQSAARRVKAGEPNLEAIEVDEEDEEGEGKSGTVRVHSLVQEYLRAQELQLLGEGGMADAIQMFVEKDDIHAISEHVKHTLKALMKGVQASGEVPEEELDDVLGKVREQQEKEYEDARREGKPTTKKGKGKARASSEDDAASVDSMVMDVDKDGSDFESEPPPKKPAAKGKKAAAPKKTTTTRGKKVVASSEDEESDEEVEEEPQPKKRTNRASVLSQSTAKKAPAKKTAAASSKGKQSTLSFAPSTGRTSTRAAAGKREARWRKWMSAPSTNTSMALPPLPDGMTYIAAIHPSLNLLMIGTVWTAMLVPIGMALFLFSTPALRRTPIFILNVISLSIGLAEGILNGYIEVNAIISPQHPANPATFTAFTCLCFLGPLFVESILMLRVWSAFPPWRISCTQRIAVYVPPAVIKVTRLANGIVFLVQWNRQIEDLGNPLQAGQALWGKQPWTKIEWLLQAFDNLYLSPASQRKGGAGGSVAPSSLQKNPQCKPLSRTPYICILIRGEIASYASRLKALLWISVSNFVFPVILSFAQLVLVFRDPSYLDCAYVFLVNNYVEIIGVLFATVWAARIRWEDGPDSNTRNTISISMPHFASPADVDMINTGRANHMAGGSVEYLGSELNHVESGSSTDIAFEGTEGRFSKGIWGLRGHTH</sequence>
<evidence type="ECO:0000256" key="11">
    <source>
        <dbReference type="ARBA" id="ARBA00022839"/>
    </source>
</evidence>
<evidence type="ECO:0000256" key="17">
    <source>
        <dbReference type="SAM" id="MobiDB-lite"/>
    </source>
</evidence>
<evidence type="ECO:0000259" key="19">
    <source>
        <dbReference type="SMART" id="SM01347"/>
    </source>
</evidence>
<feature type="compositionally biased region" description="Acidic residues" evidence="17">
    <location>
        <begin position="632"/>
        <end position="644"/>
    </location>
</feature>
<dbReference type="CDD" id="cd00840">
    <property type="entry name" value="MPP_Mre11_N"/>
    <property type="match status" value="1"/>
</dbReference>
<proteinExistence type="inferred from homology"/>
<keyword evidence="10 16" id="KW-0378">Hydrolase</keyword>
<dbReference type="FunFam" id="3.60.21.10:FF:000011">
    <property type="entry name" value="Double-strand break repair protein"/>
    <property type="match status" value="1"/>
</dbReference>
<keyword evidence="14 16" id="KW-0539">Nucleus</keyword>
<dbReference type="GO" id="GO:0008296">
    <property type="term" value="F:3'-5'-DNA exonuclease activity"/>
    <property type="evidence" value="ECO:0007669"/>
    <property type="project" value="InterPro"/>
</dbReference>
<keyword evidence="18" id="KW-0812">Transmembrane</keyword>
<dbReference type="GO" id="GO:0007095">
    <property type="term" value="P:mitotic G2 DNA damage checkpoint signaling"/>
    <property type="evidence" value="ECO:0007669"/>
    <property type="project" value="TreeGrafter"/>
</dbReference>
<feature type="compositionally biased region" description="Basic residues" evidence="17">
    <location>
        <begin position="607"/>
        <end position="616"/>
    </location>
</feature>
<evidence type="ECO:0000256" key="13">
    <source>
        <dbReference type="ARBA" id="ARBA00023211"/>
    </source>
</evidence>
<dbReference type="GO" id="GO:0000014">
    <property type="term" value="F:single-stranded DNA endodeoxyribonuclease activity"/>
    <property type="evidence" value="ECO:0007669"/>
    <property type="project" value="TreeGrafter"/>
</dbReference>
<dbReference type="GO" id="GO:0030870">
    <property type="term" value="C:Mre11 complex"/>
    <property type="evidence" value="ECO:0007669"/>
    <property type="project" value="InterPro"/>
</dbReference>
<keyword evidence="21" id="KW-1185">Reference proteome</keyword>
<gene>
    <name evidence="20" type="ORF">EWM64_g924</name>
</gene>